<feature type="domain" description="Fibronectin type-III" evidence="2">
    <location>
        <begin position="152"/>
        <end position="243"/>
    </location>
</feature>
<evidence type="ECO:0000256" key="1">
    <source>
        <dbReference type="SAM" id="SignalP"/>
    </source>
</evidence>
<dbReference type="InterPro" id="IPR036116">
    <property type="entry name" value="FN3_sf"/>
</dbReference>
<gene>
    <name evidence="3" type="ORF">KB449_20590</name>
</gene>
<sequence length="320" mass="35065">MKKVLLILFAMTLFIPIIGTTEKASAYVGGLIAPNPLKDYVDQITTKYTDNNEATGVGISSSNYVWYEFDSPKTIKSYKMKANWDVDIKFYDSTGTLLHTEHFLWKNSENSQHNNLADPVSNVSKVMFYPKTGMYIWELDVFDTLAPGSVVIPSNPVSLSAVSGDTLINLSWTAVSGATSYVLKRSPAAGGPYTTIATSVTGTSYNDTGLTNGTKYYYVVTAVNTSGESGNSNEASATPTAPVSSGRALLTIHLVGGTEKEYDLSAAELEYFLDWTDSATQSSRYKFVKTWSKGPFKARAEYIVYGKIVNFDVDEYEPVQ</sequence>
<dbReference type="SUPFAM" id="SSF49265">
    <property type="entry name" value="Fibronectin type III"/>
    <property type="match status" value="1"/>
</dbReference>
<keyword evidence="4" id="KW-1185">Reference proteome</keyword>
<feature type="chain" id="PRO_5045801278" evidence="1">
    <location>
        <begin position="27"/>
        <end position="320"/>
    </location>
</feature>
<keyword evidence="1" id="KW-0732">Signal</keyword>
<dbReference type="Pfam" id="PF00041">
    <property type="entry name" value="fn3"/>
    <property type="match status" value="1"/>
</dbReference>
<dbReference type="InterPro" id="IPR013783">
    <property type="entry name" value="Ig-like_fold"/>
</dbReference>
<dbReference type="CDD" id="cd00063">
    <property type="entry name" value="FN3"/>
    <property type="match status" value="1"/>
</dbReference>
<protein>
    <submittedName>
        <fullName evidence="3">Fibronectin type III domain-containing protein</fullName>
    </submittedName>
</protein>
<name>A0ABT6TKK5_9BACL</name>
<dbReference type="PROSITE" id="PS50853">
    <property type="entry name" value="FN3"/>
    <property type="match status" value="1"/>
</dbReference>
<accession>A0ABT6TKK5</accession>
<reference evidence="3" key="1">
    <citation type="submission" date="2023-04" db="EMBL/GenBank/DDBJ databases">
        <title>Comparative genomic analysis of Cohnella hashimotonis sp. nov., isolated from the International Space Station.</title>
        <authorList>
            <person name="Venkateswaran K."/>
            <person name="Simpson A."/>
        </authorList>
    </citation>
    <scope>NUCLEOTIDE SEQUENCE</scope>
    <source>
        <strain evidence="3">F6_2S_P_1</strain>
    </source>
</reference>
<dbReference type="InterPro" id="IPR003961">
    <property type="entry name" value="FN3_dom"/>
</dbReference>
<dbReference type="SMART" id="SM00060">
    <property type="entry name" value="FN3"/>
    <property type="match status" value="1"/>
</dbReference>
<dbReference type="EMBL" id="JAGRPV010000001">
    <property type="protein sequence ID" value="MDI4647387.1"/>
    <property type="molecule type" value="Genomic_DNA"/>
</dbReference>
<proteinExistence type="predicted"/>
<organism evidence="3 4">
    <name type="scientific">Cohnella hashimotonis</name>
    <dbReference type="NCBI Taxonomy" id="2826895"/>
    <lineage>
        <taxon>Bacteria</taxon>
        <taxon>Bacillati</taxon>
        <taxon>Bacillota</taxon>
        <taxon>Bacilli</taxon>
        <taxon>Bacillales</taxon>
        <taxon>Paenibacillaceae</taxon>
        <taxon>Cohnella</taxon>
    </lineage>
</organism>
<dbReference type="Gene3D" id="2.60.40.10">
    <property type="entry name" value="Immunoglobulins"/>
    <property type="match status" value="1"/>
</dbReference>
<evidence type="ECO:0000313" key="3">
    <source>
        <dbReference type="EMBL" id="MDI4647387.1"/>
    </source>
</evidence>
<dbReference type="RefSeq" id="WP_282910157.1">
    <property type="nucleotide sequence ID" value="NZ_JAGRPV010000001.1"/>
</dbReference>
<comment type="caution">
    <text evidence="3">The sequence shown here is derived from an EMBL/GenBank/DDBJ whole genome shotgun (WGS) entry which is preliminary data.</text>
</comment>
<dbReference type="Proteomes" id="UP001161691">
    <property type="component" value="Unassembled WGS sequence"/>
</dbReference>
<feature type="signal peptide" evidence="1">
    <location>
        <begin position="1"/>
        <end position="26"/>
    </location>
</feature>
<evidence type="ECO:0000259" key="2">
    <source>
        <dbReference type="PROSITE" id="PS50853"/>
    </source>
</evidence>
<evidence type="ECO:0000313" key="4">
    <source>
        <dbReference type="Proteomes" id="UP001161691"/>
    </source>
</evidence>